<protein>
    <recommendedName>
        <fullName evidence="4">Hrq family</fullName>
    </recommendedName>
</protein>
<proteinExistence type="predicted"/>
<dbReference type="EMBL" id="PXOG01000347">
    <property type="protein sequence ID" value="RGP60228.1"/>
    <property type="molecule type" value="Genomic_DNA"/>
</dbReference>
<reference evidence="2 3" key="1">
    <citation type="journal article" date="2018" name="PLoS Pathog.">
        <title>Evolution of structural diversity of trichothecenes, a family of toxins produced by plant pathogenic and entomopathogenic fungi.</title>
        <authorList>
            <person name="Proctor R.H."/>
            <person name="McCormick S.P."/>
            <person name="Kim H.S."/>
            <person name="Cardoza R.E."/>
            <person name="Stanley A.M."/>
            <person name="Lindo L."/>
            <person name="Kelly A."/>
            <person name="Brown D.W."/>
            <person name="Lee T."/>
            <person name="Vaughan M.M."/>
            <person name="Alexander N.J."/>
            <person name="Busman M."/>
            <person name="Gutierrez S."/>
        </authorList>
    </citation>
    <scope>NUCLEOTIDE SEQUENCE [LARGE SCALE GENOMIC DNA]</scope>
    <source>
        <strain evidence="2 3">NRRL 20695</strain>
    </source>
</reference>
<comment type="caution">
    <text evidence="2">The sequence shown here is derived from an EMBL/GenBank/DDBJ whole genome shotgun (WGS) entry which is preliminary data.</text>
</comment>
<dbReference type="InterPro" id="IPR021848">
    <property type="entry name" value="HODM_asu-like"/>
</dbReference>
<dbReference type="AlphaFoldDB" id="A0A395RJC1"/>
<evidence type="ECO:0000313" key="3">
    <source>
        <dbReference type="Proteomes" id="UP000266234"/>
    </source>
</evidence>
<keyword evidence="3" id="KW-1185">Reference proteome</keyword>
<gene>
    <name evidence="2" type="ORF">FLONG3_10945</name>
</gene>
<evidence type="ECO:0008006" key="4">
    <source>
        <dbReference type="Google" id="ProtNLM"/>
    </source>
</evidence>
<dbReference type="Proteomes" id="UP000266234">
    <property type="component" value="Unassembled WGS sequence"/>
</dbReference>
<organism evidence="2 3">
    <name type="scientific">Fusarium longipes</name>
    <dbReference type="NCBI Taxonomy" id="694270"/>
    <lineage>
        <taxon>Eukaryota</taxon>
        <taxon>Fungi</taxon>
        <taxon>Dikarya</taxon>
        <taxon>Ascomycota</taxon>
        <taxon>Pezizomycotina</taxon>
        <taxon>Sordariomycetes</taxon>
        <taxon>Hypocreomycetidae</taxon>
        <taxon>Hypocreales</taxon>
        <taxon>Nectriaceae</taxon>
        <taxon>Fusarium</taxon>
    </lineage>
</organism>
<name>A0A395RJC1_9HYPO</name>
<dbReference type="STRING" id="694270.A0A395RJC1"/>
<feature type="transmembrane region" description="Helical" evidence="1">
    <location>
        <begin position="13"/>
        <end position="37"/>
    </location>
</feature>
<sequence length="479" mass="55108">MLVFKEFIHQNNIHSYLVVSFCAATCACLGLVAHALINKRKSLNRYVYPSSPPPEPVKKTAPVDYTTVYPPSQRHVLPEISPEFSINNVDLSVAPRPLLRLDEDYRYADPTTYNFTGFSVDEIRRLGAFPDYAKLSGVPLPVPLKNFDVDVALPRPYRPFRWAYHQTMSLKKMDPDFWIEIENTYRYRIAQRQGLYAKHGADVLQALPGSELACKELMEMVIQFICARYPQAFGLQGRVFVNHILGVKQDLDQIEPLVFLLNHVPEDFALTLRDPATGRYVFRAGVICSSVGWKLSEKIGLGLPEIHAPVPDYKEKMEFSMDRFFTKMPTNSPIQRGSWGLEVGQPLFIPSEDPEFQTRSTQSPSLTESDVHLRVDWQTLRRLPLSGAIVFNFKALFTPMSEFRNEPYIPSLVLKVLNEGKENIMKYKGTWHVEHVAKPTLRKWEREQIDSGLIPEDWKPTTLEENPFFPGWERKWNMS</sequence>
<keyword evidence="1" id="KW-1133">Transmembrane helix</keyword>
<dbReference type="OrthoDB" id="5043642at2759"/>
<dbReference type="PROSITE" id="PS51257">
    <property type="entry name" value="PROKAR_LIPOPROTEIN"/>
    <property type="match status" value="1"/>
</dbReference>
<evidence type="ECO:0000256" key="1">
    <source>
        <dbReference type="SAM" id="Phobius"/>
    </source>
</evidence>
<keyword evidence="1" id="KW-0472">Membrane</keyword>
<evidence type="ECO:0000313" key="2">
    <source>
        <dbReference type="EMBL" id="RGP60228.1"/>
    </source>
</evidence>
<keyword evidence="1" id="KW-0812">Transmembrane</keyword>
<accession>A0A395RJC1</accession>
<dbReference type="Pfam" id="PF11927">
    <property type="entry name" value="HODM_asu-like"/>
    <property type="match status" value="1"/>
</dbReference>